<name>A0A1F7VBD5_9BACT</name>
<reference evidence="3 4" key="1">
    <citation type="journal article" date="2016" name="Nat. Commun.">
        <title>Thousands of microbial genomes shed light on interconnected biogeochemical processes in an aquifer system.</title>
        <authorList>
            <person name="Anantharaman K."/>
            <person name="Brown C.T."/>
            <person name="Hug L.A."/>
            <person name="Sharon I."/>
            <person name="Castelle C.J."/>
            <person name="Probst A.J."/>
            <person name="Thomas B.C."/>
            <person name="Singh A."/>
            <person name="Wilkins M.J."/>
            <person name="Karaoz U."/>
            <person name="Brodie E.L."/>
            <person name="Williams K.H."/>
            <person name="Hubbard S.S."/>
            <person name="Banfield J.F."/>
        </authorList>
    </citation>
    <scope>NUCLEOTIDE SEQUENCE [LARGE SCALE GENOMIC DNA]</scope>
</reference>
<organism evidence="3 4">
    <name type="scientific">Candidatus Uhrbacteria bacterium RIFCSPLOWO2_02_FULL_49_11</name>
    <dbReference type="NCBI Taxonomy" id="1802409"/>
    <lineage>
        <taxon>Bacteria</taxon>
        <taxon>Candidatus Uhriibacteriota</taxon>
    </lineage>
</organism>
<keyword evidence="2" id="KW-0812">Transmembrane</keyword>
<evidence type="ECO:0000256" key="1">
    <source>
        <dbReference type="SAM" id="MobiDB-lite"/>
    </source>
</evidence>
<dbReference type="AlphaFoldDB" id="A0A1F7VBD5"/>
<feature type="compositionally biased region" description="Polar residues" evidence="1">
    <location>
        <begin position="1"/>
        <end position="14"/>
    </location>
</feature>
<keyword evidence="2" id="KW-1133">Transmembrane helix</keyword>
<sequence length="201" mass="21959">MDITSHTPSPTEGASQGGPETKKSSFAGGIIVLVVVVALIALWAVGRYTSVKIPGVPKAKMDAQVAQELKDLSKEEGKWQAVFITNGQVYFGHLSNADSDYPTLEEIYYLQVQQIQQAANATTTGSVGGVQQPQQQQLVLIKFGTELHRPEDFMKINREHILFWEDLTTDSAVVKSIVEYKAQQATGQQPPAPPTQPQPVQ</sequence>
<keyword evidence="2" id="KW-0472">Membrane</keyword>
<dbReference type="Proteomes" id="UP000178264">
    <property type="component" value="Unassembled WGS sequence"/>
</dbReference>
<protein>
    <submittedName>
        <fullName evidence="3">Uncharacterized protein</fullName>
    </submittedName>
</protein>
<dbReference type="EMBL" id="MGER01000048">
    <property type="protein sequence ID" value="OGL87850.1"/>
    <property type="molecule type" value="Genomic_DNA"/>
</dbReference>
<evidence type="ECO:0000256" key="2">
    <source>
        <dbReference type="SAM" id="Phobius"/>
    </source>
</evidence>
<evidence type="ECO:0000313" key="3">
    <source>
        <dbReference type="EMBL" id="OGL87850.1"/>
    </source>
</evidence>
<accession>A0A1F7VBD5</accession>
<feature type="region of interest" description="Disordered" evidence="1">
    <location>
        <begin position="1"/>
        <end position="21"/>
    </location>
</feature>
<proteinExistence type="predicted"/>
<evidence type="ECO:0000313" key="4">
    <source>
        <dbReference type="Proteomes" id="UP000178264"/>
    </source>
</evidence>
<gene>
    <name evidence="3" type="ORF">A3I42_00540</name>
</gene>
<feature type="transmembrane region" description="Helical" evidence="2">
    <location>
        <begin position="26"/>
        <end position="45"/>
    </location>
</feature>
<comment type="caution">
    <text evidence="3">The sequence shown here is derived from an EMBL/GenBank/DDBJ whole genome shotgun (WGS) entry which is preliminary data.</text>
</comment>